<evidence type="ECO:0000313" key="2">
    <source>
        <dbReference type="Proteomes" id="UP001629235"/>
    </source>
</evidence>
<accession>A0ACC7NP57</accession>
<organism evidence="1 2">
    <name type="scientific">Paraburkholderia rhynchosiae</name>
    <dbReference type="NCBI Taxonomy" id="487049"/>
    <lineage>
        <taxon>Bacteria</taxon>
        <taxon>Pseudomonadati</taxon>
        <taxon>Pseudomonadota</taxon>
        <taxon>Betaproteobacteria</taxon>
        <taxon>Burkholderiales</taxon>
        <taxon>Burkholderiaceae</taxon>
        <taxon>Paraburkholderia</taxon>
    </lineage>
</organism>
<comment type="caution">
    <text evidence="1">The sequence shown here is derived from an EMBL/GenBank/DDBJ whole genome shotgun (WGS) entry which is preliminary data.</text>
</comment>
<reference evidence="1 2" key="1">
    <citation type="journal article" date="2024" name="Chem. Sci.">
        <title>Discovery of megapolipeptins by genome mining of a Burkholderiales bacteria collection.</title>
        <authorList>
            <person name="Paulo B.S."/>
            <person name="Recchia M.J.J."/>
            <person name="Lee S."/>
            <person name="Fergusson C.H."/>
            <person name="Romanowski S.B."/>
            <person name="Hernandez A."/>
            <person name="Krull N."/>
            <person name="Liu D.Y."/>
            <person name="Cavanagh H."/>
            <person name="Bos A."/>
            <person name="Gray C.A."/>
            <person name="Murphy B.T."/>
            <person name="Linington R.G."/>
            <person name="Eustaquio A.S."/>
        </authorList>
    </citation>
    <scope>NUCLEOTIDE SEQUENCE [LARGE SCALE GENOMIC DNA]</scope>
    <source>
        <strain evidence="1 2">RL18-126-BIB-B</strain>
    </source>
</reference>
<name>A0ACC7NP57_9BURK</name>
<sequence length="417" mass="44338">MSSRSESASGDTAPADSKDSLVTWALALAQLVSWGSVYYSFSLLVVPMEQSMGWSRTATNAALSVGLLVSGFAAYPIGRWIDHGLGRRVMVVGSVIAAAMLLLWAGAQSLTVLFVAWIGLGISMAATFYDPVFAVVTHRYPRSFRTKITLITLVAGFASTVFIPLTQLLVGSVGWRTSLVVLAALNLIICLPIHVLTIRSSRADPGARPTNGAVKLANDAAARRALRSPIFWALAVCFTAYYATFAALTFHLVPLMVERGVSNAVLVTTMALIGPAQVAARAVWFTFGRTVHVSTVGIIIVTLFPLSTVILIGAGRSAALLWLFALCYGAANGMMTILRGTIVQDLMWTEGYGAVSGMLSFPSNVAKGIAPIAAASIWSFTHGYVAVEWTVFLVSILSAIAFFVAVRVSRHTQPMGA</sequence>
<gene>
    <name evidence="1" type="ORF">PQR01_33565</name>
</gene>
<protein>
    <submittedName>
        <fullName evidence="1">MFS transporter</fullName>
    </submittedName>
</protein>
<dbReference type="EMBL" id="JAQQDW010000108">
    <property type="protein sequence ID" value="MFM0108238.1"/>
    <property type="molecule type" value="Genomic_DNA"/>
</dbReference>
<evidence type="ECO:0000313" key="1">
    <source>
        <dbReference type="EMBL" id="MFM0108238.1"/>
    </source>
</evidence>
<proteinExistence type="predicted"/>
<keyword evidence="2" id="KW-1185">Reference proteome</keyword>
<dbReference type="Proteomes" id="UP001629235">
    <property type="component" value="Unassembled WGS sequence"/>
</dbReference>